<organism evidence="2 3">
    <name type="scientific">Thermoanaerobacter thermohydrosulfuricus</name>
    <name type="common">Clostridium thermohydrosulfuricum</name>
    <dbReference type="NCBI Taxonomy" id="1516"/>
    <lineage>
        <taxon>Bacteria</taxon>
        <taxon>Bacillati</taxon>
        <taxon>Bacillota</taxon>
        <taxon>Clostridia</taxon>
        <taxon>Thermoanaerobacterales</taxon>
        <taxon>Thermoanaerobacteraceae</taxon>
        <taxon>Thermoanaerobacter</taxon>
    </lineage>
</organism>
<feature type="transmembrane region" description="Helical" evidence="1">
    <location>
        <begin position="196"/>
        <end position="218"/>
    </location>
</feature>
<feature type="transmembrane region" description="Helical" evidence="1">
    <location>
        <begin position="147"/>
        <end position="176"/>
    </location>
</feature>
<dbReference type="PANTHER" id="PTHR36833">
    <property type="entry name" value="SLR0610 PROTEIN-RELATED"/>
    <property type="match status" value="1"/>
</dbReference>
<reference evidence="2 3" key="1">
    <citation type="submission" date="2016-10" db="EMBL/GenBank/DDBJ databases">
        <authorList>
            <person name="de Groot N.N."/>
        </authorList>
    </citation>
    <scope>NUCLEOTIDE SEQUENCE [LARGE SCALE GENOMIC DNA]</scope>
    <source>
        <strain evidence="2 3">DSM 569</strain>
    </source>
</reference>
<protein>
    <submittedName>
        <fullName evidence="2">ABC-2 type transport system permease protein</fullName>
    </submittedName>
</protein>
<keyword evidence="1" id="KW-1133">Transmembrane helix</keyword>
<evidence type="ECO:0000313" key="2">
    <source>
        <dbReference type="EMBL" id="SDG13343.1"/>
    </source>
</evidence>
<dbReference type="RefSeq" id="WP_006569191.1">
    <property type="nucleotide sequence ID" value="NZ_FNBS01000045.1"/>
</dbReference>
<feature type="transmembrane region" description="Helical" evidence="1">
    <location>
        <begin position="230"/>
        <end position="250"/>
    </location>
</feature>
<dbReference type="InterPro" id="IPR010390">
    <property type="entry name" value="ABC-2_transporter-like"/>
</dbReference>
<proteinExistence type="predicted"/>
<accession>A0A1G7RRL2</accession>
<evidence type="ECO:0000313" key="3">
    <source>
        <dbReference type="Proteomes" id="UP000183404"/>
    </source>
</evidence>
<keyword evidence="1" id="KW-0812">Transmembrane</keyword>
<feature type="transmembrane region" description="Helical" evidence="1">
    <location>
        <begin position="30"/>
        <end position="55"/>
    </location>
</feature>
<dbReference type="Pfam" id="PF06182">
    <property type="entry name" value="ABC2_membrane_6"/>
    <property type="match status" value="1"/>
</dbReference>
<dbReference type="AlphaFoldDB" id="A0A1G7RRL2"/>
<feature type="transmembrane region" description="Helical" evidence="1">
    <location>
        <begin position="67"/>
        <end position="93"/>
    </location>
</feature>
<keyword evidence="1" id="KW-0472">Membrane</keyword>
<dbReference type="EMBL" id="FNBS01000045">
    <property type="protein sequence ID" value="SDG13343.1"/>
    <property type="molecule type" value="Genomic_DNA"/>
</dbReference>
<name>A0A1G7RRL2_THETY</name>
<evidence type="ECO:0000256" key="1">
    <source>
        <dbReference type="SAM" id="Phobius"/>
    </source>
</evidence>
<feature type="transmembrane region" description="Helical" evidence="1">
    <location>
        <begin position="122"/>
        <end position="140"/>
    </location>
</feature>
<gene>
    <name evidence="2" type="ORF">SAMN04244560_01842</name>
</gene>
<sequence>MKNMLLRYIKLYIHFTKINISSFMEYDADFLFGIVALILKNLINLLIIFFIFHLIDNIKGWDFNQILFLYGFSSTSFAIWHCFFINTISLPFYTRTGLLDSFLLKPVDVIFQIMADSFDEDGIGDLIFGIIVLIIAIVRLKIVSIKLIFLPVLLLSGSLIYASLGLISSSISFFTIGETGLSNLVMDFFEFSKYPITIYNDILKIVFTVLIPIGFTAFYPSLFYIANYKYGLMLVLITPVVSILFFLISYKVWNLALRHYSSAGN</sequence>
<dbReference type="PANTHER" id="PTHR36833:SF1">
    <property type="entry name" value="INTEGRAL MEMBRANE TRANSPORT PROTEIN"/>
    <property type="match status" value="1"/>
</dbReference>
<dbReference type="Proteomes" id="UP000183404">
    <property type="component" value="Unassembled WGS sequence"/>
</dbReference>